<feature type="domain" description="DUF2207" evidence="4">
    <location>
        <begin position="36"/>
        <end position="172"/>
    </location>
</feature>
<gene>
    <name evidence="6" type="ORF">A2480_00450</name>
</gene>
<dbReference type="STRING" id="1802424.A2480_00450"/>
<dbReference type="Pfam" id="PF09972">
    <property type="entry name" value="DUF2207"/>
    <property type="match status" value="1"/>
</dbReference>
<feature type="compositionally biased region" description="Low complexity" evidence="1">
    <location>
        <begin position="554"/>
        <end position="563"/>
    </location>
</feature>
<feature type="chain" id="PRO_5009533390" description="DUF2207 domain-containing protein" evidence="3">
    <location>
        <begin position="30"/>
        <end position="582"/>
    </location>
</feature>
<dbReference type="Pfam" id="PF20990">
    <property type="entry name" value="DUF2207_C"/>
    <property type="match status" value="1"/>
</dbReference>
<evidence type="ECO:0008006" key="8">
    <source>
        <dbReference type="Google" id="ProtNLM"/>
    </source>
</evidence>
<feature type="signal peptide" evidence="3">
    <location>
        <begin position="1"/>
        <end position="29"/>
    </location>
</feature>
<feature type="transmembrane region" description="Helical" evidence="2">
    <location>
        <begin position="432"/>
        <end position="454"/>
    </location>
</feature>
<dbReference type="InterPro" id="IPR048389">
    <property type="entry name" value="YciQ-like_C"/>
</dbReference>
<dbReference type="EMBL" id="MGFG01000016">
    <property type="protein sequence ID" value="OGM01136.1"/>
    <property type="molecule type" value="Genomic_DNA"/>
</dbReference>
<evidence type="ECO:0000256" key="3">
    <source>
        <dbReference type="SAM" id="SignalP"/>
    </source>
</evidence>
<feature type="domain" description="Predicted membrane protein YciQ-like C-terminal" evidence="5">
    <location>
        <begin position="276"/>
        <end position="513"/>
    </location>
</feature>
<organism evidence="6 7">
    <name type="scientific">Candidatus Uhrbacteria bacterium RIFOXYC2_FULL_47_19</name>
    <dbReference type="NCBI Taxonomy" id="1802424"/>
    <lineage>
        <taxon>Bacteria</taxon>
        <taxon>Candidatus Uhriibacteriota</taxon>
    </lineage>
</organism>
<name>A0A1F7WE89_9BACT</name>
<evidence type="ECO:0000259" key="4">
    <source>
        <dbReference type="Pfam" id="PF09972"/>
    </source>
</evidence>
<evidence type="ECO:0000256" key="1">
    <source>
        <dbReference type="SAM" id="MobiDB-lite"/>
    </source>
</evidence>
<feature type="transmembrane region" description="Helical" evidence="2">
    <location>
        <begin position="238"/>
        <end position="256"/>
    </location>
</feature>
<keyword evidence="2" id="KW-0472">Membrane</keyword>
<comment type="caution">
    <text evidence="6">The sequence shown here is derived from an EMBL/GenBank/DDBJ whole genome shotgun (WGS) entry which is preliminary data.</text>
</comment>
<evidence type="ECO:0000313" key="6">
    <source>
        <dbReference type="EMBL" id="OGM01136.1"/>
    </source>
</evidence>
<proteinExistence type="predicted"/>
<keyword evidence="2" id="KW-0812">Transmembrane</keyword>
<keyword evidence="2" id="KW-1133">Transmembrane helix</keyword>
<feature type="region of interest" description="Disordered" evidence="1">
    <location>
        <begin position="553"/>
        <end position="582"/>
    </location>
</feature>
<evidence type="ECO:0000313" key="7">
    <source>
        <dbReference type="Proteomes" id="UP000176988"/>
    </source>
</evidence>
<accession>A0A1F7WE89</accession>
<feature type="transmembrane region" description="Helical" evidence="2">
    <location>
        <begin position="406"/>
        <end position="426"/>
    </location>
</feature>
<dbReference type="Proteomes" id="UP000176988">
    <property type="component" value="Unassembled WGS sequence"/>
</dbReference>
<feature type="compositionally biased region" description="Gly residues" evidence="1">
    <location>
        <begin position="564"/>
        <end position="582"/>
    </location>
</feature>
<reference evidence="6 7" key="1">
    <citation type="journal article" date="2016" name="Nat. Commun.">
        <title>Thousands of microbial genomes shed light on interconnected biogeochemical processes in an aquifer system.</title>
        <authorList>
            <person name="Anantharaman K."/>
            <person name="Brown C.T."/>
            <person name="Hug L.A."/>
            <person name="Sharon I."/>
            <person name="Castelle C.J."/>
            <person name="Probst A.J."/>
            <person name="Thomas B.C."/>
            <person name="Singh A."/>
            <person name="Wilkins M.J."/>
            <person name="Karaoz U."/>
            <person name="Brodie E.L."/>
            <person name="Williams K.H."/>
            <person name="Hubbard S.S."/>
            <person name="Banfield J.F."/>
        </authorList>
    </citation>
    <scope>NUCLEOTIDE SEQUENCE [LARGE SCALE GENOMIC DNA]</scope>
</reference>
<keyword evidence="3" id="KW-0732">Signal</keyword>
<evidence type="ECO:0000256" key="2">
    <source>
        <dbReference type="SAM" id="Phobius"/>
    </source>
</evidence>
<dbReference type="AlphaFoldDB" id="A0A1F7WE89"/>
<protein>
    <recommendedName>
        <fullName evidence="8">DUF2207 domain-containing protein</fullName>
    </recommendedName>
</protein>
<sequence>MGRFKKQQWWLVYLLLGLVLLLPAHASFAQDGYEEVKAFHAELTVGSDGILTVVETIDYSFSTQRHGIFRDLPVRYELDNGEQVIVPIEVVSVEDWPYELERSRSMIRVRIGDPNQTVTGVQRYVITYRAIGAIRYFDNHDEIYWNVTGNDWDVPLSRVSAIVHLPSAVNETSLVTDCYTGIVGSTDQNCEINSAGLDVNFSSNDPLTLVVGWGPKGAVAFIAPQHPELWADYIRPNIVGFLVVILLPLLACIFLLNRWWKYGRDPEGAGTLVVQYDPPDHLTPAEVSTVFSEHIGTEEIIVTIVDLAVRGYLKITELPKAFLSQKNFEFTLLKPGFVKDETLKQHEVKILNVMFGSSEKVTLKHLTDRYAFDGNLPLIRQRLYTQAVAGRYFTDSPEKTRLKYRGIGGSLILLAILIGFVMSNGWLSEDWLNGTLVAVGVALVGVLVMIFGAYMPRKTAEGVRVYDHARGFREYLSTAEKYRLKWQESENVFERWLPYAMVFGVVDKWSEAFKNITLSPPGWYEGQSMSAGFNAVIFSRSISNLQSGLSRAVSSTPQRSSSGSGFGGSSGGGFGGGGGGSW</sequence>
<evidence type="ECO:0000259" key="5">
    <source>
        <dbReference type="Pfam" id="PF20990"/>
    </source>
</evidence>
<dbReference type="InterPro" id="IPR018702">
    <property type="entry name" value="DUF2207"/>
</dbReference>